<dbReference type="InterPro" id="IPR006311">
    <property type="entry name" value="TAT_signal"/>
</dbReference>
<evidence type="ECO:0000313" key="3">
    <source>
        <dbReference type="Proteomes" id="UP000805841"/>
    </source>
</evidence>
<evidence type="ECO:0000256" key="1">
    <source>
        <dbReference type="SAM" id="MobiDB-lite"/>
    </source>
</evidence>
<dbReference type="EMBL" id="JAAOCA010000012">
    <property type="protein sequence ID" value="MBD1599272.1"/>
    <property type="molecule type" value="Genomic_DNA"/>
</dbReference>
<accession>A0ABR7Z1K9</accession>
<protein>
    <submittedName>
        <fullName evidence="2">PvdJ/PvdD/PvdP-like protein</fullName>
    </submittedName>
</protein>
<evidence type="ECO:0000313" key="2">
    <source>
        <dbReference type="EMBL" id="MBD1599272.1"/>
    </source>
</evidence>
<feature type="compositionally biased region" description="Basic and acidic residues" evidence="1">
    <location>
        <begin position="251"/>
        <end position="263"/>
    </location>
</feature>
<sequence>MKLSRRRLMAGVAVAGAGLMVPVAYKEAYQVKRWWAEGGTPNEASQELADVPMQRLANLLRGVWALEVASPTGAAGGGSLQGMTLLLDVGERGRGLRGYIDHYDNLIDAGAVPRYQVLGDLVGATGGQVRWRLLDLASARGASAYEFVAELADPWGQFGVDREDTLTGVLRRLDLADSAEPLEQPFIARKRDFVEARDRVPLSAELAAWVVAPQHRVAHQLWHTVRDKWHLLGEDRRVALRTLGWQPGPKQSERDSRGKNKEHNGSGIDFLYMHRHMLGIARAKQAPGPWQHFPLPVPMAETDRVGFIRYFENHHGQSAPPTWLAPQDNAYSIGVAQIKSRDTFYGNFQVWESRFRDPHYLASKTLGQFGSDLEMTLHDWLHICWAAVPRDPASGTPLPWSRDPADFAEHWFAQANDFLGDPFSSHVNPVFWGFHGWIDERIDDWYDAHQRAHPGEVLRADNNGVAWFAKGRWVEIDDPWLGPVTHDCSTGPGIWIDTSVEKDLDVMKLALSIAVLERSRLGSDLSQAHRPWYARNLPGLGQEA</sequence>
<gene>
    <name evidence="2" type="ORF">HAQ05_11230</name>
</gene>
<proteinExistence type="predicted"/>
<dbReference type="RefSeq" id="WP_190420426.1">
    <property type="nucleotide sequence ID" value="NZ_JAAOCA010000012.1"/>
</dbReference>
<organism evidence="2 3">
    <name type="scientific">Pseudomonas typographi</name>
    <dbReference type="NCBI Taxonomy" id="2715964"/>
    <lineage>
        <taxon>Bacteria</taxon>
        <taxon>Pseudomonadati</taxon>
        <taxon>Pseudomonadota</taxon>
        <taxon>Gammaproteobacteria</taxon>
        <taxon>Pseudomonadales</taxon>
        <taxon>Pseudomonadaceae</taxon>
        <taxon>Pseudomonas</taxon>
    </lineage>
</organism>
<keyword evidence="3" id="KW-1185">Reference proteome</keyword>
<dbReference type="Proteomes" id="UP000805841">
    <property type="component" value="Unassembled WGS sequence"/>
</dbReference>
<reference evidence="2 3" key="1">
    <citation type="journal article" date="2020" name="Insects">
        <title>Bacteria Belonging to Pseudomonas typographi sp. nov. from the Bark Beetle Ips typographus Have Genomic Potential to Aid in the Host Ecology.</title>
        <authorList>
            <person name="Peral-Aranega E."/>
            <person name="Saati-Santamaria Z."/>
            <person name="Kolarik M."/>
            <person name="Rivas R."/>
            <person name="Garcia-Fraile P."/>
        </authorList>
    </citation>
    <scope>NUCLEOTIDE SEQUENCE [LARGE SCALE GENOMIC DNA]</scope>
    <source>
        <strain evidence="2 3">CA3A</strain>
    </source>
</reference>
<dbReference type="PROSITE" id="PS51318">
    <property type="entry name" value="TAT"/>
    <property type="match status" value="1"/>
</dbReference>
<name>A0ABR7Z1K9_9PSED</name>
<feature type="region of interest" description="Disordered" evidence="1">
    <location>
        <begin position="242"/>
        <end position="263"/>
    </location>
</feature>
<comment type="caution">
    <text evidence="2">The sequence shown here is derived from an EMBL/GenBank/DDBJ whole genome shotgun (WGS) entry which is preliminary data.</text>
</comment>